<dbReference type="GO" id="GO:0006979">
    <property type="term" value="P:response to oxidative stress"/>
    <property type="evidence" value="ECO:0007669"/>
    <property type="project" value="InterPro"/>
</dbReference>
<reference evidence="7 8" key="1">
    <citation type="submission" date="2013-02" db="EMBL/GenBank/DDBJ databases">
        <title>The Genome Sequence of Acinetobacter bereziniae NIPH 3.</title>
        <authorList>
            <consortium name="The Broad Institute Genome Sequencing Platform"/>
            <consortium name="The Broad Institute Genome Sequencing Center for Infectious Disease"/>
            <person name="Cerqueira G."/>
            <person name="Feldgarden M."/>
            <person name="Courvalin P."/>
            <person name="Perichon B."/>
            <person name="Grillot-Courvalin C."/>
            <person name="Clermont D."/>
            <person name="Rocha E."/>
            <person name="Yoon E.-J."/>
            <person name="Nemec A."/>
            <person name="Walker B."/>
            <person name="Young S.K."/>
            <person name="Zeng Q."/>
            <person name="Gargeya S."/>
            <person name="Fitzgerald M."/>
            <person name="Haas B."/>
            <person name="Abouelleil A."/>
            <person name="Alvarado L."/>
            <person name="Arachchi H.M."/>
            <person name="Berlin A.M."/>
            <person name="Chapman S.B."/>
            <person name="Dewar J."/>
            <person name="Goldberg J."/>
            <person name="Griggs A."/>
            <person name="Gujja S."/>
            <person name="Hansen M."/>
            <person name="Howarth C."/>
            <person name="Imamovic A."/>
            <person name="Larimer J."/>
            <person name="McCowan C."/>
            <person name="Murphy C."/>
            <person name="Neiman D."/>
            <person name="Pearson M."/>
            <person name="Priest M."/>
            <person name="Roberts A."/>
            <person name="Saif S."/>
            <person name="Shea T."/>
            <person name="Sisk P."/>
            <person name="Sykes S."/>
            <person name="Wortman J."/>
            <person name="Nusbaum C."/>
            <person name="Birren B."/>
        </authorList>
    </citation>
    <scope>NUCLEOTIDE SEQUENCE [LARGE SCALE GENOMIC DNA]</scope>
    <source>
        <strain evidence="7 8">NIPH 3</strain>
    </source>
</reference>
<dbReference type="NCBIfam" id="TIGR01950">
    <property type="entry name" value="SoxR"/>
    <property type="match status" value="1"/>
</dbReference>
<dbReference type="CDD" id="cd01110">
    <property type="entry name" value="HTH_SoxR"/>
    <property type="match status" value="1"/>
</dbReference>
<evidence type="ECO:0000256" key="4">
    <source>
        <dbReference type="ARBA" id="ARBA00023014"/>
    </source>
</evidence>
<dbReference type="GO" id="GO:0003700">
    <property type="term" value="F:DNA-binding transcription factor activity"/>
    <property type="evidence" value="ECO:0007669"/>
    <property type="project" value="InterPro"/>
</dbReference>
<dbReference type="PROSITE" id="PS50937">
    <property type="entry name" value="HTH_MERR_2"/>
    <property type="match status" value="1"/>
</dbReference>
<evidence type="ECO:0000256" key="1">
    <source>
        <dbReference type="ARBA" id="ARBA00014474"/>
    </source>
</evidence>
<evidence type="ECO:0000256" key="3">
    <source>
        <dbReference type="ARBA" id="ARBA00023004"/>
    </source>
</evidence>
<evidence type="ECO:0000313" key="7">
    <source>
        <dbReference type="EMBL" id="ENV23593.1"/>
    </source>
</evidence>
<keyword evidence="2" id="KW-0001">2Fe-2S</keyword>
<dbReference type="RefSeq" id="WP_004827727.1">
    <property type="nucleotide sequence ID" value="NZ_KB849466.1"/>
</dbReference>
<dbReference type="Pfam" id="PF13411">
    <property type="entry name" value="MerR_1"/>
    <property type="match status" value="1"/>
</dbReference>
<dbReference type="PATRIC" id="fig|1217651.3.peg.302"/>
<dbReference type="Gene3D" id="1.10.1660.10">
    <property type="match status" value="1"/>
</dbReference>
<name>N8YVR0_ACIBZ</name>
<dbReference type="PANTHER" id="PTHR30204:SF0">
    <property type="entry name" value="REDOX-SENSITIVE TRANSCRIPTIONAL ACTIVATOR SOXR"/>
    <property type="match status" value="1"/>
</dbReference>
<dbReference type="PROSITE" id="PS00552">
    <property type="entry name" value="HTH_MERR_1"/>
    <property type="match status" value="1"/>
</dbReference>
<keyword evidence="5" id="KW-0238">DNA-binding</keyword>
<dbReference type="InterPro" id="IPR010211">
    <property type="entry name" value="Redox-sen_tscrpt-act_SoxR"/>
</dbReference>
<evidence type="ECO:0000256" key="5">
    <source>
        <dbReference type="ARBA" id="ARBA00023125"/>
    </source>
</evidence>
<sequence>MKLNHCGKQKQPEQTNSKQIDQQNLIQMLDEEQNQLAEKHLGQWLTIGELAQRSGVSVPAIRFYEDKDLIWSTRTQGNQRRYQRAMLRRVAIVKIAQQVGISLQQVKDAFAILPRQKVASKSDWQEMSQAWQTQLDQKIMDLLKLRQQLDKCIGCGCLSLQQCPLRNPNDQLGQTSAGAHFQEVISNLINMQFFQD</sequence>
<dbReference type="SUPFAM" id="SSF46955">
    <property type="entry name" value="Putative DNA-binding domain"/>
    <property type="match status" value="1"/>
</dbReference>
<dbReference type="EMBL" id="APPK01000011">
    <property type="protein sequence ID" value="ENV23593.1"/>
    <property type="molecule type" value="Genomic_DNA"/>
</dbReference>
<accession>N8YVR0</accession>
<dbReference type="GO" id="GO:0003677">
    <property type="term" value="F:DNA binding"/>
    <property type="evidence" value="ECO:0007669"/>
    <property type="project" value="UniProtKB-KW"/>
</dbReference>
<feature type="domain" description="HTH merR-type" evidence="6">
    <location>
        <begin position="44"/>
        <end position="112"/>
    </location>
</feature>
<keyword evidence="4" id="KW-0411">Iron-sulfur</keyword>
<gene>
    <name evidence="7" type="ORF">F963_00319</name>
</gene>
<proteinExistence type="predicted"/>
<dbReference type="HOGENOM" id="CLU_060077_5_1_6"/>
<dbReference type="PRINTS" id="PR00040">
    <property type="entry name" value="HTHMERR"/>
</dbReference>
<comment type="caution">
    <text evidence="7">The sequence shown here is derived from an EMBL/GenBank/DDBJ whole genome shotgun (WGS) entry which is preliminary data.</text>
</comment>
<evidence type="ECO:0000313" key="8">
    <source>
        <dbReference type="Proteomes" id="UP000013270"/>
    </source>
</evidence>
<organism evidence="7 8">
    <name type="scientific">Acinetobacter bereziniae NIPH 3</name>
    <dbReference type="NCBI Taxonomy" id="1217651"/>
    <lineage>
        <taxon>Bacteria</taxon>
        <taxon>Pseudomonadati</taxon>
        <taxon>Pseudomonadota</taxon>
        <taxon>Gammaproteobacteria</taxon>
        <taxon>Moraxellales</taxon>
        <taxon>Moraxellaceae</taxon>
        <taxon>Acinetobacter</taxon>
    </lineage>
</organism>
<dbReference type="GO" id="GO:0051537">
    <property type="term" value="F:2 iron, 2 sulfur cluster binding"/>
    <property type="evidence" value="ECO:0007669"/>
    <property type="project" value="UniProtKB-KW"/>
</dbReference>
<protein>
    <recommendedName>
        <fullName evidence="1">Redox-sensitive transcriptional activator SoxR</fullName>
    </recommendedName>
</protein>
<dbReference type="AlphaFoldDB" id="N8YVR0"/>
<keyword evidence="2" id="KW-0479">Metal-binding</keyword>
<dbReference type="InterPro" id="IPR009061">
    <property type="entry name" value="DNA-bd_dom_put_sf"/>
</dbReference>
<evidence type="ECO:0000259" key="6">
    <source>
        <dbReference type="PROSITE" id="PS50937"/>
    </source>
</evidence>
<dbReference type="Proteomes" id="UP000013270">
    <property type="component" value="Unassembled WGS sequence"/>
</dbReference>
<keyword evidence="3" id="KW-0408">Iron</keyword>
<dbReference type="InterPro" id="IPR000551">
    <property type="entry name" value="MerR-type_HTH_dom"/>
</dbReference>
<dbReference type="PANTHER" id="PTHR30204">
    <property type="entry name" value="REDOX-CYCLING DRUG-SENSING TRANSCRIPTIONAL ACTIVATOR SOXR"/>
    <property type="match status" value="1"/>
</dbReference>
<dbReference type="SMART" id="SM00422">
    <property type="entry name" value="HTH_MERR"/>
    <property type="match status" value="1"/>
</dbReference>
<evidence type="ECO:0000256" key="2">
    <source>
        <dbReference type="ARBA" id="ARBA00022714"/>
    </source>
</evidence>
<dbReference type="InterPro" id="IPR047057">
    <property type="entry name" value="MerR_fam"/>
</dbReference>